<feature type="non-terminal residue" evidence="2">
    <location>
        <position position="1"/>
    </location>
</feature>
<sequence>LEQIIISKTNEYSRLSKKVTLLLPKSAECECFELELK</sequence>
<dbReference type="EMBL" id="CAJNOM010003089">
    <property type="protein sequence ID" value="CAF1641510.1"/>
    <property type="molecule type" value="Genomic_DNA"/>
</dbReference>
<proteinExistence type="predicted"/>
<keyword evidence="3" id="KW-1185">Reference proteome</keyword>
<evidence type="ECO:0000313" key="3">
    <source>
        <dbReference type="Proteomes" id="UP000663832"/>
    </source>
</evidence>
<dbReference type="Proteomes" id="UP000663832">
    <property type="component" value="Unassembled WGS sequence"/>
</dbReference>
<protein>
    <submittedName>
        <fullName evidence="2">Uncharacterized protein</fullName>
    </submittedName>
</protein>
<organism evidence="2 3">
    <name type="scientific">Adineta steineri</name>
    <dbReference type="NCBI Taxonomy" id="433720"/>
    <lineage>
        <taxon>Eukaryota</taxon>
        <taxon>Metazoa</taxon>
        <taxon>Spiralia</taxon>
        <taxon>Gnathifera</taxon>
        <taxon>Rotifera</taxon>
        <taxon>Eurotatoria</taxon>
        <taxon>Bdelloidea</taxon>
        <taxon>Adinetida</taxon>
        <taxon>Adinetidae</taxon>
        <taxon>Adineta</taxon>
    </lineage>
</organism>
<dbReference type="EMBL" id="CAJNOI010002762">
    <property type="protein sequence ID" value="CAF1491082.1"/>
    <property type="molecule type" value="Genomic_DNA"/>
</dbReference>
<comment type="caution">
    <text evidence="2">The sequence shown here is derived from an EMBL/GenBank/DDBJ whole genome shotgun (WGS) entry which is preliminary data.</text>
</comment>
<reference evidence="2" key="1">
    <citation type="submission" date="2021-02" db="EMBL/GenBank/DDBJ databases">
        <authorList>
            <person name="Nowell W R."/>
        </authorList>
    </citation>
    <scope>NUCLEOTIDE SEQUENCE</scope>
</reference>
<dbReference type="Proteomes" id="UP000663877">
    <property type="component" value="Unassembled WGS sequence"/>
</dbReference>
<gene>
    <name evidence="1" type="ORF">BJG266_LOCUS42613</name>
    <name evidence="2" type="ORF">QVE165_LOCUS59499</name>
</gene>
<accession>A0A816E187</accession>
<dbReference type="AlphaFoldDB" id="A0A816E187"/>
<evidence type="ECO:0000313" key="2">
    <source>
        <dbReference type="EMBL" id="CAF1641510.1"/>
    </source>
</evidence>
<evidence type="ECO:0000313" key="1">
    <source>
        <dbReference type="EMBL" id="CAF1491082.1"/>
    </source>
</evidence>
<name>A0A816E187_9BILA</name>